<comment type="caution">
    <text evidence="1">The sequence shown here is derived from an EMBL/GenBank/DDBJ whole genome shotgun (WGS) entry which is preliminary data.</text>
</comment>
<dbReference type="EMBL" id="NKCK01000177">
    <property type="protein sequence ID" value="RSL93858.1"/>
    <property type="molecule type" value="Genomic_DNA"/>
</dbReference>
<gene>
    <name evidence="1" type="ORF">CEP52_012981</name>
</gene>
<accession>A0A428SVR7</accession>
<evidence type="ECO:0000313" key="2">
    <source>
        <dbReference type="Proteomes" id="UP000287144"/>
    </source>
</evidence>
<name>A0A428SVR7_9HYPO</name>
<keyword evidence="2" id="KW-1185">Reference proteome</keyword>
<dbReference type="AlphaFoldDB" id="A0A428SVR7"/>
<proteinExistence type="predicted"/>
<reference evidence="1 2" key="1">
    <citation type="submission" date="2017-06" db="EMBL/GenBank/DDBJ databases">
        <title>Comparative genomic analysis of Ambrosia Fusariam Clade fungi.</title>
        <authorList>
            <person name="Stajich J.E."/>
            <person name="Carrillo J."/>
            <person name="Kijimoto T."/>
            <person name="Eskalen A."/>
            <person name="O'Donnell K."/>
            <person name="Kasson M."/>
        </authorList>
    </citation>
    <scope>NUCLEOTIDE SEQUENCE [LARGE SCALE GENOMIC DNA]</scope>
    <source>
        <strain evidence="1 2">NRRL62579</strain>
    </source>
</reference>
<dbReference type="Proteomes" id="UP000287144">
    <property type="component" value="Unassembled WGS sequence"/>
</dbReference>
<protein>
    <submittedName>
        <fullName evidence="1">Uncharacterized protein</fullName>
    </submittedName>
</protein>
<organism evidence="1 2">
    <name type="scientific">Fusarium oligoseptatum</name>
    <dbReference type="NCBI Taxonomy" id="2604345"/>
    <lineage>
        <taxon>Eukaryota</taxon>
        <taxon>Fungi</taxon>
        <taxon>Dikarya</taxon>
        <taxon>Ascomycota</taxon>
        <taxon>Pezizomycotina</taxon>
        <taxon>Sordariomycetes</taxon>
        <taxon>Hypocreomycetidae</taxon>
        <taxon>Hypocreales</taxon>
        <taxon>Nectriaceae</taxon>
        <taxon>Fusarium</taxon>
        <taxon>Fusarium solani species complex</taxon>
    </lineage>
</organism>
<sequence length="54" mass="6079">MAVCYGSKIDPIDANVRGFIISDTTELQAWVDKQETSRPFEKSFSCHTRLPFAA</sequence>
<evidence type="ECO:0000313" key="1">
    <source>
        <dbReference type="EMBL" id="RSL93858.1"/>
    </source>
</evidence>